<proteinExistence type="predicted"/>
<reference evidence="3 4" key="1">
    <citation type="submission" date="2017-04" db="EMBL/GenBank/DDBJ databases">
        <title>The complete genome sequence of Streptomyces albolongus YIM 101047, the producer of novel bafilomycins and novel odoriferous sesquiterpenoids.</title>
        <authorList>
            <person name="Yin M."/>
            <person name="Jiang Y."/>
        </authorList>
    </citation>
    <scope>NUCLEOTIDE SEQUENCE [LARGE SCALE GENOMIC DNA]</scope>
    <source>
        <strain evidence="3 4">YIM 101047</strain>
    </source>
</reference>
<gene>
    <name evidence="3" type="ORF">B7C62_25065</name>
</gene>
<evidence type="ECO:0000256" key="2">
    <source>
        <dbReference type="SAM" id="Phobius"/>
    </source>
</evidence>
<dbReference type="KEGG" id="kab:B7C62_25065"/>
<keyword evidence="4" id="KW-1185">Reference proteome</keyword>
<evidence type="ECO:0000313" key="4">
    <source>
        <dbReference type="Proteomes" id="UP000192251"/>
    </source>
</evidence>
<accession>A0ABC8BY17</accession>
<organism evidence="3 4">
    <name type="scientific">Kitasatospora albolonga</name>
    <dbReference type="NCBI Taxonomy" id="68173"/>
    <lineage>
        <taxon>Bacteria</taxon>
        <taxon>Bacillati</taxon>
        <taxon>Actinomycetota</taxon>
        <taxon>Actinomycetes</taxon>
        <taxon>Kitasatosporales</taxon>
        <taxon>Streptomycetaceae</taxon>
        <taxon>Kitasatospora</taxon>
    </lineage>
</organism>
<sequence>MATHYTDQPADRPHRSTPQSGAANNVASIFAMVLGVIGLLFLPVVIGLTGVILAIIAKTVRHERLSTIAIVVSTVGMVGGMILGAVFASM</sequence>
<keyword evidence="2" id="KW-0472">Membrane</keyword>
<keyword evidence="2" id="KW-1133">Transmembrane helix</keyword>
<dbReference type="Proteomes" id="UP000192251">
    <property type="component" value="Chromosome"/>
</dbReference>
<dbReference type="RefSeq" id="WP_084749190.1">
    <property type="nucleotide sequence ID" value="NZ_CP020563.1"/>
</dbReference>
<evidence type="ECO:0008006" key="5">
    <source>
        <dbReference type="Google" id="ProtNLM"/>
    </source>
</evidence>
<dbReference type="EMBL" id="CP020563">
    <property type="protein sequence ID" value="ARF75146.1"/>
    <property type="molecule type" value="Genomic_DNA"/>
</dbReference>
<keyword evidence="2" id="KW-0812">Transmembrane</keyword>
<feature type="transmembrane region" description="Helical" evidence="2">
    <location>
        <begin position="29"/>
        <end position="56"/>
    </location>
</feature>
<evidence type="ECO:0000256" key="1">
    <source>
        <dbReference type="SAM" id="MobiDB-lite"/>
    </source>
</evidence>
<evidence type="ECO:0000313" key="3">
    <source>
        <dbReference type="EMBL" id="ARF75146.1"/>
    </source>
</evidence>
<feature type="transmembrane region" description="Helical" evidence="2">
    <location>
        <begin position="68"/>
        <end position="88"/>
    </location>
</feature>
<dbReference type="AlphaFoldDB" id="A0ABC8BY17"/>
<feature type="region of interest" description="Disordered" evidence="1">
    <location>
        <begin position="1"/>
        <end position="21"/>
    </location>
</feature>
<protein>
    <recommendedName>
        <fullName evidence="5">DUF4190 domain-containing protein</fullName>
    </recommendedName>
</protein>
<name>A0ABC8BY17_9ACTN</name>